<evidence type="ECO:0000313" key="2">
    <source>
        <dbReference type="Proteomes" id="UP001062776"/>
    </source>
</evidence>
<comment type="caution">
    <text evidence="1">The sequence shown here is derived from an EMBL/GenBank/DDBJ whole genome shotgun (WGS) entry which is preliminary data.</text>
</comment>
<gene>
    <name evidence="1" type="ORF">AA0535_3038</name>
</gene>
<name>A0ABQ0Q6Y6_9PROT</name>
<protein>
    <submittedName>
        <fullName evidence="1">Uncharacterized protein</fullName>
    </submittedName>
</protein>
<dbReference type="EMBL" id="BAPV01000061">
    <property type="protein sequence ID" value="GBQ94058.1"/>
    <property type="molecule type" value="Genomic_DNA"/>
</dbReference>
<dbReference type="Proteomes" id="UP001062776">
    <property type="component" value="Unassembled WGS sequence"/>
</dbReference>
<proteinExistence type="predicted"/>
<reference evidence="1" key="1">
    <citation type="submission" date="2013-04" db="EMBL/GenBank/DDBJ databases">
        <title>The genome sequencing project of 58 acetic acid bacteria.</title>
        <authorList>
            <person name="Okamoto-Kainuma A."/>
            <person name="Ishikawa M."/>
            <person name="Umino S."/>
            <person name="Koizumi Y."/>
            <person name="Shiwa Y."/>
            <person name="Yoshikawa H."/>
            <person name="Matsutani M."/>
            <person name="Matsushita K."/>
        </authorList>
    </citation>
    <scope>NUCLEOTIDE SEQUENCE</scope>
    <source>
        <strain evidence="1">NRIC 0535</strain>
    </source>
</reference>
<evidence type="ECO:0000313" key="1">
    <source>
        <dbReference type="EMBL" id="GBQ94058.1"/>
    </source>
</evidence>
<organism evidence="1 2">
    <name type="scientific">Asaia krungthepensis NRIC 0535</name>
    <dbReference type="NCBI Taxonomy" id="1307925"/>
    <lineage>
        <taxon>Bacteria</taxon>
        <taxon>Pseudomonadati</taxon>
        <taxon>Pseudomonadota</taxon>
        <taxon>Alphaproteobacteria</taxon>
        <taxon>Acetobacterales</taxon>
        <taxon>Acetobacteraceae</taxon>
        <taxon>Asaia</taxon>
    </lineage>
</organism>
<keyword evidence="2" id="KW-1185">Reference proteome</keyword>
<accession>A0ABQ0Q6Y6</accession>
<sequence>MGKVVSSVDIEKRIPVYALERNRAHRQTLSQRPQGQITMIAGVKGQTHMGLRLGQGSDLP</sequence>